<sequence>MTKATRRLSDIKFEHEGAHVALVGKHQGGPANGITTLITKATNNITQEQVEKASTVTVTMQFPEFLRKFFGLYWDDAEVLSAVMGYGRTEYPDTNEKDWIDSRVESINIMKSVYKAQDVEKALAALTPEQHLALLADQEMLEKAFAALPEQPTEQEETQLETILKSAHEEFVTKAVADAVAEVQKSLDAQAVVLKAAEAKLAEFEAAAAEAVTKSRTDALAAVVAADKVEALMKSLAPLDAEAFAAVVETFAVQKAAEAQSEMFQEAGVAGDGAKTADEVDATTAILKAKYGIK</sequence>
<evidence type="ECO:0000313" key="3">
    <source>
        <dbReference type="Proteomes" id="UP001058093"/>
    </source>
</evidence>
<keyword evidence="1" id="KW-0175">Coiled coil</keyword>
<evidence type="ECO:0000256" key="1">
    <source>
        <dbReference type="SAM" id="Coils"/>
    </source>
</evidence>
<reference evidence="2" key="1">
    <citation type="submission" date="2021-07" db="EMBL/GenBank/DDBJ databases">
        <title>Complete genome sequence and phylogenomic analysis of the two lytic bacteriophage isolated from terrestrial biotopes of Antarctica.</title>
        <authorList>
            <person name="Holovan V."/>
            <person name="Rabalski L."/>
            <person name="Zlatohurska M."/>
            <person name="Andriichuk O."/>
            <person name="Budzanivska I."/>
            <person name="Shevchenko O."/>
            <person name="Gupalo A."/>
        </authorList>
    </citation>
    <scope>NUCLEOTIDE SEQUENCE</scope>
</reference>
<proteinExistence type="predicted"/>
<dbReference type="InterPro" id="IPR058894">
    <property type="entry name" value="PhiTE_211_coil-containing-like"/>
</dbReference>
<dbReference type="EMBL" id="MZ605293">
    <property type="protein sequence ID" value="QYW06635.1"/>
    <property type="molecule type" value="Genomic_DNA"/>
</dbReference>
<protein>
    <submittedName>
        <fullName evidence="2">Uncharacterized protein</fullName>
    </submittedName>
</protein>
<name>A0A975UUQ2_9CAUD</name>
<gene>
    <name evidence="2" type="ORF">uav_113</name>
</gene>
<keyword evidence="3" id="KW-1185">Reference proteome</keyword>
<accession>A0A975UUQ2</accession>
<dbReference type="Pfam" id="PF26210">
    <property type="entry name" value="Phage_phiTE_211"/>
    <property type="match status" value="1"/>
</dbReference>
<feature type="coiled-coil region" evidence="1">
    <location>
        <begin position="187"/>
        <end position="214"/>
    </location>
</feature>
<organism evidence="2 3">
    <name type="scientific">Pseudomonas phage UAVern</name>
    <dbReference type="NCBI Taxonomy" id="2856997"/>
    <lineage>
        <taxon>Viruses</taxon>
        <taxon>Duplodnaviria</taxon>
        <taxon>Heunggongvirae</taxon>
        <taxon>Uroviricota</taxon>
        <taxon>Caudoviricetes</taxon>
        <taxon>Vandenendeviridae</taxon>
        <taxon>Gorskivirinae</taxon>
        <taxon>Uavernvirus</taxon>
        <taxon>Uavernvirus uavern</taxon>
    </lineage>
</organism>
<evidence type="ECO:0000313" key="2">
    <source>
        <dbReference type="EMBL" id="QYW06635.1"/>
    </source>
</evidence>
<dbReference type="Proteomes" id="UP001058093">
    <property type="component" value="Segment"/>
</dbReference>